<accession>A0ABS0NGK6</accession>
<dbReference type="PANTHER" id="PTHR30163:SF8">
    <property type="entry name" value="LYTIC MUREIN TRANSGLYCOSYLASE"/>
    <property type="match status" value="1"/>
</dbReference>
<feature type="chain" id="PRO_5045405444" evidence="2">
    <location>
        <begin position="31"/>
        <end position="586"/>
    </location>
</feature>
<proteinExistence type="predicted"/>
<feature type="region of interest" description="Disordered" evidence="1">
    <location>
        <begin position="29"/>
        <end position="103"/>
    </location>
</feature>
<dbReference type="EMBL" id="JACYXC010000001">
    <property type="protein sequence ID" value="MBH5334327.1"/>
    <property type="molecule type" value="Genomic_DNA"/>
</dbReference>
<dbReference type="Proteomes" id="UP000807371">
    <property type="component" value="Unassembled WGS sequence"/>
</dbReference>
<dbReference type="InterPro" id="IPR043426">
    <property type="entry name" value="MltB-like"/>
</dbReference>
<comment type="caution">
    <text evidence="3">The sequence shown here is derived from an EMBL/GenBank/DDBJ whole genome shotgun (WGS) entry which is preliminary data.</text>
</comment>
<gene>
    <name evidence="3" type="ORF">IHE55_05710</name>
</gene>
<feature type="compositionally biased region" description="Basic and acidic residues" evidence="1">
    <location>
        <begin position="305"/>
        <end position="327"/>
    </location>
</feature>
<dbReference type="RefSeq" id="WP_197988040.1">
    <property type="nucleotide sequence ID" value="NZ_JACYXC010000001.1"/>
</dbReference>
<feature type="signal peptide" evidence="2">
    <location>
        <begin position="1"/>
        <end position="30"/>
    </location>
</feature>
<feature type="region of interest" description="Disordered" evidence="1">
    <location>
        <begin position="272"/>
        <end position="373"/>
    </location>
</feature>
<dbReference type="PANTHER" id="PTHR30163">
    <property type="entry name" value="MEMBRANE-BOUND LYTIC MUREIN TRANSGLYCOSYLASE B"/>
    <property type="match status" value="1"/>
</dbReference>
<evidence type="ECO:0000256" key="2">
    <source>
        <dbReference type="SAM" id="SignalP"/>
    </source>
</evidence>
<dbReference type="CDD" id="cd13399">
    <property type="entry name" value="Slt35-like"/>
    <property type="match status" value="1"/>
</dbReference>
<keyword evidence="2" id="KW-0732">Signal</keyword>
<feature type="compositionally biased region" description="Low complexity" evidence="1">
    <location>
        <begin position="347"/>
        <end position="356"/>
    </location>
</feature>
<sequence length="586" mass="60016">MAAHYGRRLRKRAATTAVAAVAMAALTASQAPGFAGTPNREREAAGGSGASAPPGTPIDGGSPYHTDLPPLVRPDRPDASADLPGGPGDSPGRGPLIATGPAERGIPATVLDAYKRAEASLRESNPGCNLPWQLLAAIGKVESGQARGGAVDADGTTFTPILGPQLNGVGFANITDTDGGAYDGDTTHDRAVGPMQFIPSTWAGWGRDGNGDGVRNPNNIYDAALAAGSYLCAGGRDLSDPADLDRAILGYNPSREYLRTVLSWFEYYKTGTHEVPDGAGTPSRRDPADAGEGRNPGKPGGTSDKPGKKPDKNEGNEGKPGKPDRPEPPAGGSGGGDKPAPEPTRSPSPRGARPGVRPGGRRGDHLTAEAGEEFALSPRVRARTATGKPVSGVAVRYEIVGETDTRFAGNVRRAVVVTGEDGVAVAPRLRAGERTGEFTVRATAPGRNLPAVDFASTVTAPPVPGADTLARTDTEVLRATAGAEFTAPLSVLATAEGRPVAGVPVTATMITSDAVNPAQNTAGPYFKGADGNPLRVLEGLKTDAQGRLTLPQIFADDQTGTFRLRLTTADGTVLVVDLLVTAPTAG</sequence>
<dbReference type="Gene3D" id="1.10.530.10">
    <property type="match status" value="1"/>
</dbReference>
<evidence type="ECO:0000313" key="4">
    <source>
        <dbReference type="Proteomes" id="UP000807371"/>
    </source>
</evidence>
<reference evidence="3 4" key="1">
    <citation type="submission" date="2020-09" db="EMBL/GenBank/DDBJ databases">
        <title>Biosynthesis of the nuclear factor of activated T cells inhibitor NFAT-133 and its congeners in Streptomyces pactum.</title>
        <authorList>
            <person name="Zhou W."/>
            <person name="Posri P."/>
            <person name="Abugrain M.E."/>
            <person name="Weisberg A.J."/>
            <person name="Chang J.H."/>
            <person name="Mahmud T."/>
        </authorList>
    </citation>
    <scope>NUCLEOTIDE SEQUENCE [LARGE SCALE GENOMIC DNA]</scope>
    <source>
        <strain evidence="3 4">ATCC 27456</strain>
    </source>
</reference>
<dbReference type="InterPro" id="IPR023346">
    <property type="entry name" value="Lysozyme-like_dom_sf"/>
</dbReference>
<keyword evidence="4" id="KW-1185">Reference proteome</keyword>
<evidence type="ECO:0000256" key="1">
    <source>
        <dbReference type="SAM" id="MobiDB-lite"/>
    </source>
</evidence>
<protein>
    <submittedName>
        <fullName evidence="3">Lytic transglycosylase</fullName>
    </submittedName>
</protein>
<dbReference type="SUPFAM" id="SSF53955">
    <property type="entry name" value="Lysozyme-like"/>
    <property type="match status" value="1"/>
</dbReference>
<feature type="compositionally biased region" description="Basic and acidic residues" evidence="1">
    <location>
        <begin position="283"/>
        <end position="292"/>
    </location>
</feature>
<evidence type="ECO:0000313" key="3">
    <source>
        <dbReference type="EMBL" id="MBH5334327.1"/>
    </source>
</evidence>
<name>A0ABS0NGK6_9ACTN</name>
<organism evidence="3 4">
    <name type="scientific">Streptomyces pactum</name>
    <dbReference type="NCBI Taxonomy" id="68249"/>
    <lineage>
        <taxon>Bacteria</taxon>
        <taxon>Bacillati</taxon>
        <taxon>Actinomycetota</taxon>
        <taxon>Actinomycetes</taxon>
        <taxon>Kitasatosporales</taxon>
        <taxon>Streptomycetaceae</taxon>
        <taxon>Streptomyces</taxon>
    </lineage>
</organism>